<keyword evidence="1 6" id="KW-0597">Phosphoprotein</keyword>
<dbReference type="InterPro" id="IPR012318">
    <property type="entry name" value="HTH_CRP"/>
</dbReference>
<sequence>MMSKVLLIEDDPVLRDNTAELLELSDYEMFTASNGKKGVKIAKEVLPDVIICDIMMPELDGYGVLEQLAEDQSTKHIPFIFLSAKTERKDIRKGMNLGADDYLTKPFEESDLIGAIESRLARAAILKEIQNSKPEKEEEIDLGICSIHEFKNYLDDNGDELEFAQGEQIYHEGGNVHMIYLIIKGIVKTHKLDENGKELITAIYKEDDFFGFSSLSAHEVYEEYATAMEDTKLVGVNKDKLRVVLQENHSLALELMHVLAENLTDAKKQLLEMAYGSVRKKTASTLLKFADKLERDKQGNIQILRSDLASVAGMATETLIRTLSSFKKEGLIAMEDHNIRILDQESLSRIY</sequence>
<dbReference type="PROSITE" id="PS51063">
    <property type="entry name" value="HTH_CRP_2"/>
    <property type="match status" value="1"/>
</dbReference>
<dbReference type="SMART" id="SM00419">
    <property type="entry name" value="HTH_CRP"/>
    <property type="match status" value="1"/>
</dbReference>
<protein>
    <submittedName>
        <fullName evidence="10">CRP-like cAMP-binding protein</fullName>
    </submittedName>
</protein>
<dbReference type="Proteomes" id="UP000245667">
    <property type="component" value="Unassembled WGS sequence"/>
</dbReference>
<dbReference type="AlphaFoldDB" id="A0A316E174"/>
<evidence type="ECO:0000259" key="9">
    <source>
        <dbReference type="PROSITE" id="PS51063"/>
    </source>
</evidence>
<dbReference type="Gene3D" id="1.10.10.10">
    <property type="entry name" value="Winged helix-like DNA-binding domain superfamily/Winged helix DNA-binding domain"/>
    <property type="match status" value="1"/>
</dbReference>
<dbReference type="Pfam" id="PF00072">
    <property type="entry name" value="Response_reg"/>
    <property type="match status" value="1"/>
</dbReference>
<dbReference type="PROSITE" id="PS50110">
    <property type="entry name" value="RESPONSE_REGULATORY"/>
    <property type="match status" value="1"/>
</dbReference>
<dbReference type="Pfam" id="PF13545">
    <property type="entry name" value="HTH_Crp_2"/>
    <property type="match status" value="1"/>
</dbReference>
<reference evidence="10 11" key="1">
    <citation type="submission" date="2018-05" db="EMBL/GenBank/DDBJ databases">
        <title>Genomic Encyclopedia of Archaeal and Bacterial Type Strains, Phase II (KMG-II): from individual species to whole genera.</title>
        <authorList>
            <person name="Goeker M."/>
        </authorList>
    </citation>
    <scope>NUCLEOTIDE SEQUENCE [LARGE SCALE GENOMIC DNA]</scope>
    <source>
        <strain evidence="10 11">DSM 23514</strain>
    </source>
</reference>
<comment type="caution">
    <text evidence="10">The sequence shown here is derived from an EMBL/GenBank/DDBJ whole genome shotgun (WGS) entry which is preliminary data.</text>
</comment>
<dbReference type="PANTHER" id="PTHR48111:SF4">
    <property type="entry name" value="DNA-BINDING DUAL TRANSCRIPTIONAL REGULATOR OMPR"/>
    <property type="match status" value="1"/>
</dbReference>
<dbReference type="SUPFAM" id="SSF52172">
    <property type="entry name" value="CheY-like"/>
    <property type="match status" value="1"/>
</dbReference>
<evidence type="ECO:0000256" key="4">
    <source>
        <dbReference type="ARBA" id="ARBA00023125"/>
    </source>
</evidence>
<evidence type="ECO:0000256" key="5">
    <source>
        <dbReference type="ARBA" id="ARBA00023163"/>
    </source>
</evidence>
<dbReference type="SMART" id="SM00448">
    <property type="entry name" value="REC"/>
    <property type="match status" value="1"/>
</dbReference>
<feature type="modified residue" description="4-aspartylphosphate" evidence="6">
    <location>
        <position position="53"/>
    </location>
</feature>
<dbReference type="InterPro" id="IPR001789">
    <property type="entry name" value="Sig_transdc_resp-reg_receiver"/>
</dbReference>
<dbReference type="Gene3D" id="3.40.50.2300">
    <property type="match status" value="1"/>
</dbReference>
<dbReference type="InterPro" id="IPR011006">
    <property type="entry name" value="CheY-like_superfamily"/>
</dbReference>
<dbReference type="CDD" id="cd00038">
    <property type="entry name" value="CAP_ED"/>
    <property type="match status" value="1"/>
</dbReference>
<dbReference type="PANTHER" id="PTHR48111">
    <property type="entry name" value="REGULATOR OF RPOS"/>
    <property type="match status" value="1"/>
</dbReference>
<keyword evidence="2" id="KW-0902">Two-component regulatory system</keyword>
<dbReference type="SUPFAM" id="SSF51206">
    <property type="entry name" value="cAMP-binding domain-like"/>
    <property type="match status" value="1"/>
</dbReference>
<dbReference type="InterPro" id="IPR000595">
    <property type="entry name" value="cNMP-bd_dom"/>
</dbReference>
<evidence type="ECO:0000256" key="1">
    <source>
        <dbReference type="ARBA" id="ARBA00022553"/>
    </source>
</evidence>
<feature type="domain" description="HTH crp-type" evidence="9">
    <location>
        <begin position="276"/>
        <end position="345"/>
    </location>
</feature>
<proteinExistence type="predicted"/>
<evidence type="ECO:0000313" key="11">
    <source>
        <dbReference type="Proteomes" id="UP000245667"/>
    </source>
</evidence>
<gene>
    <name evidence="10" type="ORF">LX92_02283</name>
</gene>
<dbReference type="GO" id="GO:0005829">
    <property type="term" value="C:cytosol"/>
    <property type="evidence" value="ECO:0007669"/>
    <property type="project" value="TreeGrafter"/>
</dbReference>
<dbReference type="GO" id="GO:0006355">
    <property type="term" value="P:regulation of DNA-templated transcription"/>
    <property type="evidence" value="ECO:0007669"/>
    <property type="project" value="InterPro"/>
</dbReference>
<dbReference type="InterPro" id="IPR018490">
    <property type="entry name" value="cNMP-bd_dom_sf"/>
</dbReference>
<evidence type="ECO:0000313" key="10">
    <source>
        <dbReference type="EMBL" id="PWK23716.1"/>
    </source>
</evidence>
<dbReference type="PROSITE" id="PS50042">
    <property type="entry name" value="CNMP_BINDING_3"/>
    <property type="match status" value="1"/>
</dbReference>
<keyword evidence="4" id="KW-0238">DNA-binding</keyword>
<dbReference type="Gene3D" id="2.60.120.10">
    <property type="entry name" value="Jelly Rolls"/>
    <property type="match status" value="1"/>
</dbReference>
<dbReference type="SMART" id="SM00100">
    <property type="entry name" value="cNMP"/>
    <property type="match status" value="1"/>
</dbReference>
<evidence type="ECO:0000256" key="6">
    <source>
        <dbReference type="PROSITE-ProRule" id="PRU00169"/>
    </source>
</evidence>
<keyword evidence="5" id="KW-0804">Transcription</keyword>
<dbReference type="Pfam" id="PF00027">
    <property type="entry name" value="cNMP_binding"/>
    <property type="match status" value="1"/>
</dbReference>
<evidence type="ECO:0000259" key="7">
    <source>
        <dbReference type="PROSITE" id="PS50042"/>
    </source>
</evidence>
<evidence type="ECO:0000256" key="2">
    <source>
        <dbReference type="ARBA" id="ARBA00023012"/>
    </source>
</evidence>
<evidence type="ECO:0000259" key="8">
    <source>
        <dbReference type="PROSITE" id="PS50110"/>
    </source>
</evidence>
<feature type="domain" description="Response regulatory" evidence="8">
    <location>
        <begin position="4"/>
        <end position="120"/>
    </location>
</feature>
<dbReference type="GO" id="GO:0032993">
    <property type="term" value="C:protein-DNA complex"/>
    <property type="evidence" value="ECO:0007669"/>
    <property type="project" value="TreeGrafter"/>
</dbReference>
<dbReference type="InterPro" id="IPR039420">
    <property type="entry name" value="WalR-like"/>
</dbReference>
<keyword evidence="3" id="KW-0805">Transcription regulation</keyword>
<evidence type="ECO:0000256" key="3">
    <source>
        <dbReference type="ARBA" id="ARBA00023015"/>
    </source>
</evidence>
<organism evidence="10 11">
    <name type="scientific">Maribacter polysiphoniae</name>
    <dbReference type="NCBI Taxonomy" id="429344"/>
    <lineage>
        <taxon>Bacteria</taxon>
        <taxon>Pseudomonadati</taxon>
        <taxon>Bacteroidota</taxon>
        <taxon>Flavobacteriia</taxon>
        <taxon>Flavobacteriales</taxon>
        <taxon>Flavobacteriaceae</taxon>
        <taxon>Maribacter</taxon>
    </lineage>
</organism>
<dbReference type="EMBL" id="QGGQ01000004">
    <property type="protein sequence ID" value="PWK23716.1"/>
    <property type="molecule type" value="Genomic_DNA"/>
</dbReference>
<dbReference type="SUPFAM" id="SSF46785">
    <property type="entry name" value="Winged helix' DNA-binding domain"/>
    <property type="match status" value="1"/>
</dbReference>
<dbReference type="GO" id="GO:0000156">
    <property type="term" value="F:phosphorelay response regulator activity"/>
    <property type="evidence" value="ECO:0007669"/>
    <property type="project" value="TreeGrafter"/>
</dbReference>
<dbReference type="InterPro" id="IPR014710">
    <property type="entry name" value="RmlC-like_jellyroll"/>
</dbReference>
<name>A0A316E174_9FLAO</name>
<dbReference type="InterPro" id="IPR036390">
    <property type="entry name" value="WH_DNA-bd_sf"/>
</dbReference>
<dbReference type="InterPro" id="IPR036388">
    <property type="entry name" value="WH-like_DNA-bd_sf"/>
</dbReference>
<accession>A0A316E174</accession>
<feature type="domain" description="Cyclic nucleotide-binding" evidence="7">
    <location>
        <begin position="154"/>
        <end position="262"/>
    </location>
</feature>
<dbReference type="GO" id="GO:0000976">
    <property type="term" value="F:transcription cis-regulatory region binding"/>
    <property type="evidence" value="ECO:0007669"/>
    <property type="project" value="TreeGrafter"/>
</dbReference>